<reference evidence="1 4" key="2">
    <citation type="submission" date="2020-08" db="EMBL/GenBank/DDBJ databases">
        <title>Functional genomics of gut bacteria from endangered species of beetles.</title>
        <authorList>
            <person name="Carlos-Shanley C."/>
        </authorList>
    </citation>
    <scope>NUCLEOTIDE SEQUENCE [LARGE SCALE GENOMIC DNA]</scope>
    <source>
        <strain evidence="1 4">S00192</strain>
    </source>
</reference>
<proteinExistence type="predicted"/>
<sequence length="310" mass="34337">MPDLTQGHAPPAYWQQFEDLTVGAARVVFGDPTPQKVGRQGQSQNGLDVLVQAEDGRTIGIQCKQRDERDADNVLLAGGAITVKALTDAVRRAESHPAKLDLFILATTAKPDRAIQNKAAAMAAARKKVGKFGVLTWSWGDYDAVLNRDARLQDEYYRTVAQGLTAPERDQKLLGLFAVAFDRPAFRDPLSCEHADNFKQALIDTQRLLATGDLLDREGRRVQRAIGGVRTLNDDDLRLGAEALAGELNDFRTTLLRAERNGDVSQHNDWLMIPNFAVQQALEDKRRRVVTTLNRLLLAADLAPLPQHSW</sequence>
<protein>
    <recommendedName>
        <fullName evidence="5">Restriction endonuclease type IV Mrr domain-containing protein</fullName>
    </recommendedName>
</protein>
<dbReference type="Proteomes" id="UP000556201">
    <property type="component" value="Unassembled WGS sequence"/>
</dbReference>
<dbReference type="RefSeq" id="WP_035306121.1">
    <property type="nucleotide sequence ID" value="NZ_JACHLJ010000003.1"/>
</dbReference>
<evidence type="ECO:0000313" key="4">
    <source>
        <dbReference type="Proteomes" id="UP000556201"/>
    </source>
</evidence>
<dbReference type="EMBL" id="JACHLJ010000003">
    <property type="protein sequence ID" value="MBB5772490.1"/>
    <property type="molecule type" value="Genomic_DNA"/>
</dbReference>
<organism evidence="2 3">
    <name type="scientific">Brevundimonas vesicularis</name>
    <name type="common">Pseudomonas vesicularis</name>
    <dbReference type="NCBI Taxonomy" id="41276"/>
    <lineage>
        <taxon>Bacteria</taxon>
        <taxon>Pseudomonadati</taxon>
        <taxon>Pseudomonadota</taxon>
        <taxon>Alphaproteobacteria</taxon>
        <taxon>Caulobacterales</taxon>
        <taxon>Caulobacteraceae</taxon>
        <taxon>Brevundimonas</taxon>
    </lineage>
</organism>
<evidence type="ECO:0000313" key="3">
    <source>
        <dbReference type="Proteomes" id="UP000251186"/>
    </source>
</evidence>
<evidence type="ECO:0008006" key="5">
    <source>
        <dbReference type="Google" id="ProtNLM"/>
    </source>
</evidence>
<dbReference type="AlphaFoldDB" id="A0A2X1D8W2"/>
<gene>
    <name evidence="1" type="ORF">HNP47_002506</name>
    <name evidence="2" type="ORF">NCTC11166_02681</name>
</gene>
<reference evidence="2 3" key="1">
    <citation type="submission" date="2018-06" db="EMBL/GenBank/DDBJ databases">
        <authorList>
            <consortium name="Pathogen Informatics"/>
            <person name="Doyle S."/>
        </authorList>
    </citation>
    <scope>NUCLEOTIDE SEQUENCE [LARGE SCALE GENOMIC DNA]</scope>
    <source>
        <strain evidence="2 3">NCTC11166</strain>
    </source>
</reference>
<evidence type="ECO:0000313" key="1">
    <source>
        <dbReference type="EMBL" id="MBB5772490.1"/>
    </source>
</evidence>
<dbReference type="EMBL" id="UAQP01000014">
    <property type="protein sequence ID" value="SPU55286.1"/>
    <property type="molecule type" value="Genomic_DNA"/>
</dbReference>
<dbReference type="Proteomes" id="UP000251186">
    <property type="component" value="Unassembled WGS sequence"/>
</dbReference>
<accession>A0A2X1D8W2</accession>
<evidence type="ECO:0000313" key="2">
    <source>
        <dbReference type="EMBL" id="SPU55286.1"/>
    </source>
</evidence>
<name>A0A2X1D8W2_BREVE</name>